<organism evidence="2">
    <name type="scientific">Gongylonema pulchrum</name>
    <dbReference type="NCBI Taxonomy" id="637853"/>
    <lineage>
        <taxon>Eukaryota</taxon>
        <taxon>Metazoa</taxon>
        <taxon>Ecdysozoa</taxon>
        <taxon>Nematoda</taxon>
        <taxon>Chromadorea</taxon>
        <taxon>Rhabditida</taxon>
        <taxon>Spirurina</taxon>
        <taxon>Spiruromorpha</taxon>
        <taxon>Spiruroidea</taxon>
        <taxon>Gongylonematidae</taxon>
        <taxon>Gongylonema</taxon>
    </lineage>
</organism>
<accession>A0A183EMX2</accession>
<dbReference type="GO" id="GO:0005524">
    <property type="term" value="F:ATP binding"/>
    <property type="evidence" value="ECO:0007669"/>
    <property type="project" value="InterPro"/>
</dbReference>
<dbReference type="GO" id="GO:0005737">
    <property type="term" value="C:cytoplasm"/>
    <property type="evidence" value="ECO:0007669"/>
    <property type="project" value="TreeGrafter"/>
</dbReference>
<dbReference type="Gene3D" id="1.10.510.10">
    <property type="entry name" value="Transferase(Phosphotransferase) domain 1"/>
    <property type="match status" value="2"/>
</dbReference>
<dbReference type="PANTHER" id="PTHR23257:SF958">
    <property type="entry name" value="SERINE_THREONINE-PROTEIN KINASE WNK4"/>
    <property type="match status" value="1"/>
</dbReference>
<evidence type="ECO:0000259" key="1">
    <source>
        <dbReference type="PROSITE" id="PS50011"/>
    </source>
</evidence>
<reference evidence="2" key="1">
    <citation type="submission" date="2016-06" db="UniProtKB">
        <authorList>
            <consortium name="WormBaseParasite"/>
        </authorList>
    </citation>
    <scope>IDENTIFICATION</scope>
</reference>
<dbReference type="SUPFAM" id="SSF56112">
    <property type="entry name" value="Protein kinase-like (PK-like)"/>
    <property type="match status" value="2"/>
</dbReference>
<dbReference type="Pfam" id="PF07714">
    <property type="entry name" value="PK_Tyr_Ser-Thr"/>
    <property type="match status" value="1"/>
</dbReference>
<dbReference type="InterPro" id="IPR001245">
    <property type="entry name" value="Ser-Thr/Tyr_kinase_cat_dom"/>
</dbReference>
<proteinExistence type="predicted"/>
<dbReference type="Pfam" id="PF00069">
    <property type="entry name" value="Pkinase"/>
    <property type="match status" value="1"/>
</dbReference>
<dbReference type="WBParaSite" id="GPUH_0002234001-mRNA-1">
    <property type="protein sequence ID" value="GPUH_0002234001-mRNA-1"/>
    <property type="gene ID" value="GPUH_0002234001"/>
</dbReference>
<sequence length="346" mass="38768">LQVAKALEYLHEHRIIYRDLKCENVLTWRFPPPFSAITDVLVKLGDYGISRSSFPSGGAKGFGGTEGFMAPEIMRYNGEQEYTEKVAKALEYLHEHRIIYRDLKCENVLTWRFPPPFSAITDVLVKLGDYGISRSSFPSGGAKGFGGTEGFMAPEIMRYNGEQEYTEKVDCFSFAMFLYELISLKLPFDGHELLKEYVLDGGRPRLTPSELLYPCNVLDVMVVCWATQPVDRPSASQIVSMTTAPEFTHLLDVISLNDPDSEVNAGIAFPSLDDVEMNSNIEDSVEGEVWMSRSDGSITVLGCNQYGWLDSKSIALGTDRTVILAMCTINENVWLAESTGILRIYW</sequence>
<dbReference type="PROSITE" id="PS00108">
    <property type="entry name" value="PROTEIN_KINASE_ST"/>
    <property type="match status" value="2"/>
</dbReference>
<dbReference type="PANTHER" id="PTHR23257">
    <property type="entry name" value="SERINE-THREONINE PROTEIN KINASE"/>
    <property type="match status" value="1"/>
</dbReference>
<dbReference type="InterPro" id="IPR000719">
    <property type="entry name" value="Prot_kinase_dom"/>
</dbReference>
<dbReference type="SMART" id="SM00220">
    <property type="entry name" value="S_TKc"/>
    <property type="match status" value="1"/>
</dbReference>
<dbReference type="InterPro" id="IPR008271">
    <property type="entry name" value="Ser/Thr_kinase_AS"/>
</dbReference>
<dbReference type="GO" id="GO:0007165">
    <property type="term" value="P:signal transduction"/>
    <property type="evidence" value="ECO:0007669"/>
    <property type="project" value="TreeGrafter"/>
</dbReference>
<dbReference type="InterPro" id="IPR011009">
    <property type="entry name" value="Kinase-like_dom_sf"/>
</dbReference>
<dbReference type="GO" id="GO:0004672">
    <property type="term" value="F:protein kinase activity"/>
    <property type="evidence" value="ECO:0007669"/>
    <property type="project" value="InterPro"/>
</dbReference>
<evidence type="ECO:0000313" key="2">
    <source>
        <dbReference type="WBParaSite" id="GPUH_0002234001-mRNA-1"/>
    </source>
</evidence>
<dbReference type="GO" id="GO:0006950">
    <property type="term" value="P:response to stress"/>
    <property type="evidence" value="ECO:0007669"/>
    <property type="project" value="UniProtKB-ARBA"/>
</dbReference>
<protein>
    <submittedName>
        <fullName evidence="2">Protein kinase domain-containing protein</fullName>
    </submittedName>
</protein>
<dbReference type="PROSITE" id="PS50011">
    <property type="entry name" value="PROTEIN_KINASE_DOM"/>
    <property type="match status" value="1"/>
</dbReference>
<dbReference type="InterPro" id="IPR050167">
    <property type="entry name" value="Ser_Thr_protein_kinase"/>
</dbReference>
<name>A0A183EMX2_9BILA</name>
<feature type="domain" description="Protein kinase" evidence="1">
    <location>
        <begin position="1"/>
        <end position="247"/>
    </location>
</feature>
<dbReference type="AlphaFoldDB" id="A0A183EMX2"/>